<dbReference type="Gene3D" id="3.30.200.20">
    <property type="entry name" value="Phosphorylase Kinase, domain 1"/>
    <property type="match status" value="1"/>
</dbReference>
<dbReference type="PANTHER" id="PTHR24356">
    <property type="entry name" value="SERINE/THREONINE-PROTEIN KINASE"/>
    <property type="match status" value="1"/>
</dbReference>
<keyword evidence="3" id="KW-0808">Transferase</keyword>
<dbReference type="Pfam" id="PF00069">
    <property type="entry name" value="Pkinase"/>
    <property type="match status" value="1"/>
</dbReference>
<feature type="region of interest" description="Disordered" evidence="9">
    <location>
        <begin position="229"/>
        <end position="338"/>
    </location>
</feature>
<evidence type="ECO:0000256" key="6">
    <source>
        <dbReference type="ARBA" id="ARBA00022840"/>
    </source>
</evidence>
<dbReference type="GO" id="GO:0016301">
    <property type="term" value="F:kinase activity"/>
    <property type="evidence" value="ECO:0007669"/>
    <property type="project" value="UniProtKB-KW"/>
</dbReference>
<feature type="compositionally biased region" description="Low complexity" evidence="9">
    <location>
        <begin position="302"/>
        <end position="330"/>
    </location>
</feature>
<evidence type="ECO:0000256" key="5">
    <source>
        <dbReference type="ARBA" id="ARBA00022777"/>
    </source>
</evidence>
<comment type="catalytic activity">
    <reaction evidence="8">
        <text>L-seryl-[protein] + ATP = O-phospho-L-seryl-[protein] + ADP + H(+)</text>
        <dbReference type="Rhea" id="RHEA:17989"/>
        <dbReference type="Rhea" id="RHEA-COMP:9863"/>
        <dbReference type="Rhea" id="RHEA-COMP:11604"/>
        <dbReference type="ChEBI" id="CHEBI:15378"/>
        <dbReference type="ChEBI" id="CHEBI:29999"/>
        <dbReference type="ChEBI" id="CHEBI:30616"/>
        <dbReference type="ChEBI" id="CHEBI:83421"/>
        <dbReference type="ChEBI" id="CHEBI:456216"/>
        <dbReference type="EC" id="2.7.11.1"/>
    </reaction>
</comment>
<dbReference type="Proteomes" id="UP001470230">
    <property type="component" value="Unassembled WGS sequence"/>
</dbReference>
<evidence type="ECO:0000256" key="1">
    <source>
        <dbReference type="ARBA" id="ARBA00012513"/>
    </source>
</evidence>
<evidence type="ECO:0000256" key="9">
    <source>
        <dbReference type="SAM" id="MobiDB-lite"/>
    </source>
</evidence>
<keyword evidence="6" id="KW-0067">ATP-binding</keyword>
<feature type="compositionally biased region" description="Basic and acidic residues" evidence="9">
    <location>
        <begin position="249"/>
        <end position="258"/>
    </location>
</feature>
<dbReference type="SMART" id="SM00220">
    <property type="entry name" value="S_TKc"/>
    <property type="match status" value="1"/>
</dbReference>
<comment type="catalytic activity">
    <reaction evidence="7">
        <text>L-threonyl-[protein] + ATP = O-phospho-L-threonyl-[protein] + ADP + H(+)</text>
        <dbReference type="Rhea" id="RHEA:46608"/>
        <dbReference type="Rhea" id="RHEA-COMP:11060"/>
        <dbReference type="Rhea" id="RHEA-COMP:11605"/>
        <dbReference type="ChEBI" id="CHEBI:15378"/>
        <dbReference type="ChEBI" id="CHEBI:30013"/>
        <dbReference type="ChEBI" id="CHEBI:30616"/>
        <dbReference type="ChEBI" id="CHEBI:61977"/>
        <dbReference type="ChEBI" id="CHEBI:456216"/>
        <dbReference type="EC" id="2.7.11.1"/>
    </reaction>
</comment>
<evidence type="ECO:0000256" key="8">
    <source>
        <dbReference type="ARBA" id="ARBA00048679"/>
    </source>
</evidence>
<evidence type="ECO:0000256" key="2">
    <source>
        <dbReference type="ARBA" id="ARBA00022527"/>
    </source>
</evidence>
<keyword evidence="2" id="KW-0723">Serine/threonine-protein kinase</keyword>
<evidence type="ECO:0000256" key="7">
    <source>
        <dbReference type="ARBA" id="ARBA00047899"/>
    </source>
</evidence>
<dbReference type="PROSITE" id="PS00108">
    <property type="entry name" value="PROTEIN_KINASE_ST"/>
    <property type="match status" value="1"/>
</dbReference>
<feature type="compositionally biased region" description="Low complexity" evidence="9">
    <location>
        <begin position="264"/>
        <end position="278"/>
    </location>
</feature>
<sequence length="1274" mass="142099">MSLASLFKSSISLNNAKGFNRLNRFHQIQSNQFTANQAIYIYLKGQVTIIQSINDKIEKIFTEIEKRTLKSSSSGTEIVGPTQSDIEKIIFLENVQNIANELISCKYMDLMKVINQSISALQALLNNQRLVKYDRMRLHRQENPTTDKNEDNKDDPSNKNVHVSDIKISEEEKIAQQLLTTVLSINMYFNTVRIETEKEQIRTSFSKTNNFSDDDTGYSTCTEKENFVPIIEKPKANQKSNDNNNKLPENSKSDKANDSETNEPKPNNSNESNSENTKMPNSSLSNQQQTDNQNKNDTKGENNSNNLSPPQSSSSINNDFVNDENSNSSSDNDDNDNDDDFVVCRICDEKVPIDEIDKHTKHCVMLYNSATFVAETDEKIRQLRDEVALKYLNENWPGEKDKALTVYIPVLNATLIIEQVLAINLNDADAIEQLTSYAMTFDTNFIKVYTKPKSVKAAVTFRPAADYMPSSSKSVSSFYANYVDIDSNKKYPETDISLEILNSFKPLIDKKLKASRAIKFHSDELHSKSLRLTKQANISDFIFLKRISSGAFARVFLARKKKTGDIYAIKVIPKSSLTLKNQVKRIMAEKDILLQFSNPNIVSFYYSIIGEHNLYLVMEYLPGGDLYSLLQHLGSLDEDTAKVYTYQIVNALKYLRENGIIHRDLKPDNILIAKNGVLKLTDFGLSFLGMVNRRVSNAPNSNFSSNLNEEPKSNDTQLVTSNSYVGTPDYIAPEILMNRPHSFAVDLWSLGVIIYEFLMGEPPFHGDTEKETHERILRGRYYIDDEDMSPESIDLISKLLKLNPDERIGGKDINEILNHPWLRGVNSAKAPFKPELNSKEDTNYFECRYELSEQDDKDILQDMELAANSAENANINNSSSGRIGIINQSSSNLNLINHSNSSSINLSNSSGTFNLNSPCDNNNNTNSNCNGTTNTTTISNIVSIPSLSPAINTNDEAFPSFGDSMNSTPTNSPIQKPTLTFDAIFRRSSRSISSSNSAPSKTLRKFLILEESPAIEEAADSSEAISANPSLVGQQQQQLQFNSPSEVKTSESFNEDYQSFNSPSCFLKSKNSSSTTLLPPFSLSCENSTDDDSLASFPSLLSPQMNSDNPQLQQPLSDPQVPQNVTLSAPGSMKSLTSFNNNNNIAGKENQSPLGIKFESVSLKSLAKENMRVANKVRRRRSISFSSGKLNGVNQRRNSEVPANKKYINLPALNSSDNDNQPVSPIKGSILTTLTPPSKVTFESPAEIGTNGNIEANSNNSNTQNSANEDNVNN</sequence>
<evidence type="ECO:0000256" key="3">
    <source>
        <dbReference type="ARBA" id="ARBA00022679"/>
    </source>
</evidence>
<dbReference type="PROSITE" id="PS50011">
    <property type="entry name" value="PROTEIN_KINASE_DOM"/>
    <property type="match status" value="1"/>
</dbReference>
<feature type="region of interest" description="Disordered" evidence="9">
    <location>
        <begin position="141"/>
        <end position="160"/>
    </location>
</feature>
<keyword evidence="12" id="KW-1185">Reference proteome</keyword>
<dbReference type="InterPro" id="IPR008271">
    <property type="entry name" value="Ser/Thr_kinase_AS"/>
</dbReference>
<proteinExistence type="predicted"/>
<feature type="compositionally biased region" description="Polar residues" evidence="9">
    <location>
        <begin position="1041"/>
        <end position="1055"/>
    </location>
</feature>
<evidence type="ECO:0000313" key="11">
    <source>
        <dbReference type="EMBL" id="KAK8853973.1"/>
    </source>
</evidence>
<accession>A0ABR2HX83</accession>
<dbReference type="SUPFAM" id="SSF56112">
    <property type="entry name" value="Protein kinase-like (PK-like)"/>
    <property type="match status" value="1"/>
</dbReference>
<evidence type="ECO:0000259" key="10">
    <source>
        <dbReference type="PROSITE" id="PS50011"/>
    </source>
</evidence>
<feature type="region of interest" description="Disordered" evidence="9">
    <location>
        <begin position="1029"/>
        <end position="1055"/>
    </location>
</feature>
<reference evidence="11 12" key="1">
    <citation type="submission" date="2024-04" db="EMBL/GenBank/DDBJ databases">
        <title>Tritrichomonas musculus Genome.</title>
        <authorList>
            <person name="Alves-Ferreira E."/>
            <person name="Grigg M."/>
            <person name="Lorenzi H."/>
            <person name="Galac M."/>
        </authorList>
    </citation>
    <scope>NUCLEOTIDE SEQUENCE [LARGE SCALE GENOMIC DNA]</scope>
    <source>
        <strain evidence="11 12">EAF2021</strain>
    </source>
</reference>
<dbReference type="InterPro" id="IPR011009">
    <property type="entry name" value="Kinase-like_dom_sf"/>
</dbReference>
<dbReference type="EMBL" id="JAPFFF010000021">
    <property type="protein sequence ID" value="KAK8853973.1"/>
    <property type="molecule type" value="Genomic_DNA"/>
</dbReference>
<feature type="region of interest" description="Disordered" evidence="9">
    <location>
        <begin position="1241"/>
        <end position="1274"/>
    </location>
</feature>
<feature type="compositionally biased region" description="Low complexity" evidence="9">
    <location>
        <begin position="1249"/>
        <end position="1274"/>
    </location>
</feature>
<dbReference type="EC" id="2.7.11.1" evidence="1"/>
<dbReference type="InterPro" id="IPR050236">
    <property type="entry name" value="Ser_Thr_kinase_AGC"/>
</dbReference>
<gene>
    <name evidence="11" type="ORF">M9Y10_016522</name>
</gene>
<evidence type="ECO:0000313" key="12">
    <source>
        <dbReference type="Proteomes" id="UP001470230"/>
    </source>
</evidence>
<dbReference type="PANTHER" id="PTHR24356:SF1">
    <property type="entry name" value="SERINE_THREONINE-PROTEIN KINASE GREATWALL"/>
    <property type="match status" value="1"/>
</dbReference>
<name>A0ABR2HX83_9EUKA</name>
<feature type="domain" description="Protein kinase" evidence="10">
    <location>
        <begin position="541"/>
        <end position="822"/>
    </location>
</feature>
<feature type="compositionally biased region" description="Polar residues" evidence="9">
    <location>
        <begin position="1099"/>
        <end position="1150"/>
    </location>
</feature>
<protein>
    <recommendedName>
        <fullName evidence="1">non-specific serine/threonine protein kinase</fullName>
        <ecNumber evidence="1">2.7.11.1</ecNumber>
    </recommendedName>
</protein>
<organism evidence="11 12">
    <name type="scientific">Tritrichomonas musculus</name>
    <dbReference type="NCBI Taxonomy" id="1915356"/>
    <lineage>
        <taxon>Eukaryota</taxon>
        <taxon>Metamonada</taxon>
        <taxon>Parabasalia</taxon>
        <taxon>Tritrichomonadida</taxon>
        <taxon>Tritrichomonadidae</taxon>
        <taxon>Tritrichomonas</taxon>
    </lineage>
</organism>
<dbReference type="Gene3D" id="1.10.510.10">
    <property type="entry name" value="Transferase(Phosphotransferase) domain 1"/>
    <property type="match status" value="1"/>
</dbReference>
<feature type="compositionally biased region" description="Polar residues" evidence="9">
    <location>
        <begin position="237"/>
        <end position="248"/>
    </location>
</feature>
<feature type="region of interest" description="Disordered" evidence="9">
    <location>
        <begin position="1093"/>
        <end position="1150"/>
    </location>
</feature>
<dbReference type="InterPro" id="IPR000719">
    <property type="entry name" value="Prot_kinase_dom"/>
</dbReference>
<evidence type="ECO:0000256" key="4">
    <source>
        <dbReference type="ARBA" id="ARBA00022741"/>
    </source>
</evidence>
<comment type="caution">
    <text evidence="11">The sequence shown here is derived from an EMBL/GenBank/DDBJ whole genome shotgun (WGS) entry which is preliminary data.</text>
</comment>
<keyword evidence="4" id="KW-0547">Nucleotide-binding</keyword>
<keyword evidence="5 11" id="KW-0418">Kinase</keyword>
<dbReference type="CDD" id="cd05579">
    <property type="entry name" value="STKc_MAST_like"/>
    <property type="match status" value="1"/>
</dbReference>